<keyword evidence="1" id="KW-0479">Metal-binding</keyword>
<dbReference type="InterPro" id="IPR027417">
    <property type="entry name" value="P-loop_NTPase"/>
</dbReference>
<dbReference type="SUPFAM" id="SSF52540">
    <property type="entry name" value="P-loop containing nucleoside triphosphate hydrolases"/>
    <property type="match status" value="2"/>
</dbReference>
<dbReference type="InterPro" id="IPR049730">
    <property type="entry name" value="SNF2/RAD54-like_C"/>
</dbReference>
<dbReference type="PROSITE" id="PS51192">
    <property type="entry name" value="HELICASE_ATP_BIND_1"/>
    <property type="match status" value="1"/>
</dbReference>
<dbReference type="AlphaFoldDB" id="A0AAV9U9C7"/>
<evidence type="ECO:0000259" key="7">
    <source>
        <dbReference type="PROSITE" id="PS51192"/>
    </source>
</evidence>
<evidence type="ECO:0000256" key="1">
    <source>
        <dbReference type="ARBA" id="ARBA00022723"/>
    </source>
</evidence>
<dbReference type="InterPro" id="IPR011011">
    <property type="entry name" value="Znf_FYVE_PHD"/>
</dbReference>
<dbReference type="GO" id="GO:0006281">
    <property type="term" value="P:DNA repair"/>
    <property type="evidence" value="ECO:0007669"/>
    <property type="project" value="TreeGrafter"/>
</dbReference>
<keyword evidence="4" id="KW-0378">Hydrolase</keyword>
<dbReference type="GO" id="GO:0008094">
    <property type="term" value="F:ATP-dependent activity, acting on DNA"/>
    <property type="evidence" value="ECO:0007669"/>
    <property type="project" value="TreeGrafter"/>
</dbReference>
<evidence type="ECO:0000313" key="10">
    <source>
        <dbReference type="Proteomes" id="UP001375240"/>
    </source>
</evidence>
<organism evidence="9 10">
    <name type="scientific">Orbilia brochopaga</name>
    <dbReference type="NCBI Taxonomy" id="3140254"/>
    <lineage>
        <taxon>Eukaryota</taxon>
        <taxon>Fungi</taxon>
        <taxon>Dikarya</taxon>
        <taxon>Ascomycota</taxon>
        <taxon>Pezizomycotina</taxon>
        <taxon>Orbiliomycetes</taxon>
        <taxon>Orbiliales</taxon>
        <taxon>Orbiliaceae</taxon>
        <taxon>Orbilia</taxon>
    </lineage>
</organism>
<evidence type="ECO:0000256" key="4">
    <source>
        <dbReference type="ARBA" id="ARBA00022801"/>
    </source>
</evidence>
<dbReference type="PROSITE" id="PS00518">
    <property type="entry name" value="ZF_RING_1"/>
    <property type="match status" value="1"/>
</dbReference>
<dbReference type="Proteomes" id="UP001375240">
    <property type="component" value="Unassembled WGS sequence"/>
</dbReference>
<dbReference type="PROSITE" id="PS51194">
    <property type="entry name" value="HELICASE_CTER"/>
    <property type="match status" value="1"/>
</dbReference>
<dbReference type="GO" id="GO:0005524">
    <property type="term" value="F:ATP binding"/>
    <property type="evidence" value="ECO:0007669"/>
    <property type="project" value="UniProtKB-KW"/>
</dbReference>
<comment type="caution">
    <text evidence="9">The sequence shown here is derived from an EMBL/GenBank/DDBJ whole genome shotgun (WGS) entry which is preliminary data.</text>
</comment>
<dbReference type="Gene3D" id="3.40.50.10810">
    <property type="entry name" value="Tandem AAA-ATPase domain"/>
    <property type="match status" value="1"/>
</dbReference>
<proteinExistence type="predicted"/>
<dbReference type="Pfam" id="PF00271">
    <property type="entry name" value="Helicase_C"/>
    <property type="match status" value="1"/>
</dbReference>
<evidence type="ECO:0000256" key="6">
    <source>
        <dbReference type="ARBA" id="ARBA00022840"/>
    </source>
</evidence>
<gene>
    <name evidence="9" type="ORF">TWF696_001411</name>
</gene>
<dbReference type="InterPro" id="IPR017907">
    <property type="entry name" value="Znf_RING_CS"/>
</dbReference>
<dbReference type="InterPro" id="IPR000330">
    <property type="entry name" value="SNF2_N"/>
</dbReference>
<evidence type="ECO:0000259" key="8">
    <source>
        <dbReference type="PROSITE" id="PS51194"/>
    </source>
</evidence>
<dbReference type="GO" id="GO:0008270">
    <property type="term" value="F:zinc ion binding"/>
    <property type="evidence" value="ECO:0007669"/>
    <property type="project" value="UniProtKB-KW"/>
</dbReference>
<dbReference type="PANTHER" id="PTHR45626:SF52">
    <property type="entry name" value="SINGLE-STRANDED DNA-DEPENDENT ATPASE (EUROFUNG)"/>
    <property type="match status" value="1"/>
</dbReference>
<dbReference type="SMART" id="SM00487">
    <property type="entry name" value="DEXDc"/>
    <property type="match status" value="1"/>
</dbReference>
<accession>A0AAV9U9C7</accession>
<dbReference type="CDD" id="cd18008">
    <property type="entry name" value="DEXDc_SHPRH-like"/>
    <property type="match status" value="1"/>
</dbReference>
<reference evidence="9 10" key="1">
    <citation type="submission" date="2019-10" db="EMBL/GenBank/DDBJ databases">
        <authorList>
            <person name="Palmer J.M."/>
        </authorList>
    </citation>
    <scope>NUCLEOTIDE SEQUENCE [LARGE SCALE GENOMIC DNA]</scope>
    <source>
        <strain evidence="9 10">TWF696</strain>
    </source>
</reference>
<keyword evidence="3" id="KW-0863">Zinc-finger</keyword>
<keyword evidence="5" id="KW-0862">Zinc</keyword>
<protein>
    <submittedName>
        <fullName evidence="9">Uncharacterized protein</fullName>
    </submittedName>
</protein>
<dbReference type="SMART" id="SM00490">
    <property type="entry name" value="HELICc"/>
    <property type="match status" value="1"/>
</dbReference>
<sequence length="843" mass="95218">MPPPQKRPYDLELYELSNDLPEYEFKKLRFNSHSPNIQLLSDTDPAWDARWDASHAMDIDDCSDADNVLVSDHDYHREKISLVSNHGKATDPAAEFRLVEYMTNLILSVDGHARAIGVLELKVQHGLLEAKKLTPLLHIEGSGIPDHVFISGNRKRKTDIFEVSVNIYSPRCMADSVGQILGRSGLYLQPPDFLPDGISYYNPHFYSIQGELNPLSTLAQTQTPIQSMPINYNDVFDIEMEDQVTRGECIDAKMKDFLRTDLLEYENRVTGQRTTLLPSEQKGGIIADEMGMGKTLTVLSLIASSLEEKNIFKRTETEIDIFTMDENALKQPKGGSLVIATPSLLGGWKEEMEKHFWPNSIKFEIFHGGERNIDELALSEADIVITTYNTLSAEWFKKKSALHKVIWYRIVLDEAHMIRNPKTIQFRAVSALAAESRWCISGTPIQNSLNDLQSLVSFLQAPSQDNHRYFFRDFITAPLKRGDYLGVENLRRLIRSICLRRRNHALNLPELVEETCNVELSSHERERYNVMKEETLKEIDAALKGSSCGTVYLKILQLIMKQRTLCNIGTNLLEFESDTSDESGSVPEDMKADCAECQCNIGVLDTNSAAFTVCGHWICSDCLPNYILSIGKGKGRTCSICGEKLPAKFRANTQKSRKSAPTKKRLTPLYHDTAPSSKFQALISQLSGLPGKSLVFSVWTTTLDLLEPILKNNRIGYFRVDGSTKPSNRGKILSSFRTDDKIKVLLMTFGVGAVGLNLTVASTAHLIEPQWNPMIEKQAIGRIHRLGQEKPVKVIRYIVKDSIEEDILNRQRKKLQIAEMHMADESPHENGIREKLKELRALF</sequence>
<dbReference type="InterPro" id="IPR038718">
    <property type="entry name" value="SNF2-like_sf"/>
</dbReference>
<evidence type="ECO:0000256" key="5">
    <source>
        <dbReference type="ARBA" id="ARBA00022833"/>
    </source>
</evidence>
<dbReference type="PANTHER" id="PTHR45626">
    <property type="entry name" value="TRANSCRIPTION TERMINATION FACTOR 2-RELATED"/>
    <property type="match status" value="1"/>
</dbReference>
<evidence type="ECO:0000256" key="2">
    <source>
        <dbReference type="ARBA" id="ARBA00022741"/>
    </source>
</evidence>
<evidence type="ECO:0000313" key="9">
    <source>
        <dbReference type="EMBL" id="KAK6337936.1"/>
    </source>
</evidence>
<dbReference type="EMBL" id="JAVHNQ010000010">
    <property type="protein sequence ID" value="KAK6337936.1"/>
    <property type="molecule type" value="Genomic_DNA"/>
</dbReference>
<feature type="domain" description="Helicase C-terminal" evidence="8">
    <location>
        <begin position="678"/>
        <end position="840"/>
    </location>
</feature>
<keyword evidence="6" id="KW-0067">ATP-binding</keyword>
<dbReference type="GO" id="GO:0016787">
    <property type="term" value="F:hydrolase activity"/>
    <property type="evidence" value="ECO:0007669"/>
    <property type="project" value="UniProtKB-KW"/>
</dbReference>
<dbReference type="Pfam" id="PF00176">
    <property type="entry name" value="SNF2-rel_dom"/>
    <property type="match status" value="1"/>
</dbReference>
<evidence type="ECO:0000256" key="3">
    <source>
        <dbReference type="ARBA" id="ARBA00022771"/>
    </source>
</evidence>
<dbReference type="InterPro" id="IPR050628">
    <property type="entry name" value="SNF2_RAD54_helicase_TF"/>
</dbReference>
<keyword evidence="2" id="KW-0547">Nucleotide-binding</keyword>
<dbReference type="Gene3D" id="3.40.50.300">
    <property type="entry name" value="P-loop containing nucleotide triphosphate hydrolases"/>
    <property type="match status" value="1"/>
</dbReference>
<dbReference type="GO" id="GO:0005634">
    <property type="term" value="C:nucleus"/>
    <property type="evidence" value="ECO:0007669"/>
    <property type="project" value="TreeGrafter"/>
</dbReference>
<feature type="domain" description="Helicase ATP-binding" evidence="7">
    <location>
        <begin position="275"/>
        <end position="462"/>
    </location>
</feature>
<keyword evidence="10" id="KW-1185">Reference proteome</keyword>
<dbReference type="InterPro" id="IPR014001">
    <property type="entry name" value="Helicase_ATP-bd"/>
</dbReference>
<dbReference type="SUPFAM" id="SSF57903">
    <property type="entry name" value="FYVE/PHD zinc finger"/>
    <property type="match status" value="1"/>
</dbReference>
<name>A0AAV9U9C7_9PEZI</name>
<dbReference type="CDD" id="cd18793">
    <property type="entry name" value="SF2_C_SNF"/>
    <property type="match status" value="1"/>
</dbReference>
<dbReference type="InterPro" id="IPR001650">
    <property type="entry name" value="Helicase_C-like"/>
</dbReference>